<dbReference type="Proteomes" id="UP001349343">
    <property type="component" value="Segment"/>
</dbReference>
<evidence type="ECO:0000313" key="1">
    <source>
        <dbReference type="EMBL" id="WQJ52891.1"/>
    </source>
</evidence>
<dbReference type="EMBL" id="OR769222">
    <property type="protein sequence ID" value="WQJ52891.1"/>
    <property type="molecule type" value="Genomic_DNA"/>
</dbReference>
<evidence type="ECO:0000313" key="2">
    <source>
        <dbReference type="Proteomes" id="UP001349343"/>
    </source>
</evidence>
<protein>
    <submittedName>
        <fullName evidence="1">Uncharacterized protein</fullName>
    </submittedName>
</protein>
<organism evidence="1 2">
    <name type="scientific">phage Lak_Megaphage_RVC_JS4_GC31</name>
    <dbReference type="NCBI Taxonomy" id="3109228"/>
    <lineage>
        <taxon>Viruses</taxon>
        <taxon>Duplodnaviria</taxon>
        <taxon>Heunggongvirae</taxon>
        <taxon>Uroviricota</taxon>
        <taxon>Caudoviricetes</taxon>
        <taxon>Caudoviricetes code 15 clade</taxon>
    </lineage>
</organism>
<proteinExistence type="predicted"/>
<keyword evidence="2" id="KW-1185">Reference proteome</keyword>
<name>A0ABZ0Z1G3_9CAUD</name>
<sequence length="612" mass="70663">MATTKNKNLFYQLYSKDNSLANSGYVCQSAINENETSFDISGTEAQITDSNGDILAALDLSSIHAAGITQYNVETKILQPHSAYLLQGQELGETFKSQFFLIHKSLYNIEDYQDYCNLQFDILYKQKGKKYNVHVNSYNVRETYGSFTILVQNQLNKLKVPISISIKIYDDEDSSESKLEYINFQSTEEGYDFIVRNVILTPIKNEDLNSAGEIGEFADSPFTGPNITHELILEILDKVKPGFVGQDTDNGQNTYKIGCDIYRALMSLSMFILDSFPIFCHELNILKKYFLPCFDKTGVVINNRKFKEVIERYSQIYYRYFSKGFQNYNIYDIVEILEQIQVHILESKTTMGPIYCYEDINRRIDYVKYPNGAFRGIVLIPDWPDDEDYESSVLLINHVADQVEVCIPVDIDTISKYYGCKINGCKIINKKKARLYEKALATVKVNTIIPSEKQQYIEDYDNLPLNDITSNDGFTNSFDDLCVAGQDSQDFINNDFVRIPVDYDKSEPGKSLKPHDPRKYIDYNEDETYDDINDNTNVRYVDTHGNFKEIFIGLYKYMEYLSANDIWIRCGQAYMVIGKDDNFQLKTKNLLQSLLVYNPNDIPVRIRYIVFS</sequence>
<accession>A0ABZ0Z1G3</accession>
<reference evidence="1 2" key="1">
    <citation type="submission" date="2023-11" db="EMBL/GenBank/DDBJ databases">
        <authorList>
            <person name="Cook R."/>
            <person name="Crisci M."/>
            <person name="Pye H."/>
            <person name="Adriaenssens E."/>
            <person name="Santini J."/>
        </authorList>
    </citation>
    <scope>NUCLEOTIDE SEQUENCE [LARGE SCALE GENOMIC DNA]</scope>
    <source>
        <strain evidence="1">Lak_Megaphage_RVC_JS4_GC31</strain>
    </source>
</reference>